<dbReference type="EMBL" id="UPHM01000169">
    <property type="protein sequence ID" value="VBA33095.1"/>
    <property type="molecule type" value="Genomic_DNA"/>
</dbReference>
<dbReference type="InterPro" id="IPR003615">
    <property type="entry name" value="HNH_nuc"/>
</dbReference>
<reference evidence="2 3" key="1">
    <citation type="submission" date="2018-09" db="EMBL/GenBank/DDBJ databases">
        <authorList>
            <person name="Tagini F."/>
        </authorList>
    </citation>
    <scope>NUCLEOTIDE SEQUENCE [LARGE SCALE GENOMIC DNA]</scope>
    <source>
        <strain evidence="2 3">MK4</strain>
    </source>
</reference>
<name>A0ABY6RSM4_9MYCO</name>
<dbReference type="Proteomes" id="UP000271464">
    <property type="component" value="Unassembled WGS sequence"/>
</dbReference>
<dbReference type="Gene3D" id="1.10.30.50">
    <property type="match status" value="1"/>
</dbReference>
<dbReference type="Pfam" id="PF13392">
    <property type="entry name" value="HNH_3"/>
    <property type="match status" value="1"/>
</dbReference>
<evidence type="ECO:0000313" key="2">
    <source>
        <dbReference type="EMBL" id="VBA33095.1"/>
    </source>
</evidence>
<gene>
    <name evidence="2" type="ORF">LAUMK4_05872</name>
</gene>
<feature type="domain" description="HNH nuclease" evidence="1">
    <location>
        <begin position="230"/>
        <end position="280"/>
    </location>
</feature>
<accession>A0ABY6RSM4</accession>
<comment type="caution">
    <text evidence="2">The sequence shown here is derived from an EMBL/GenBank/DDBJ whole genome shotgun (WGS) entry which is preliminary data.</text>
</comment>
<keyword evidence="3" id="KW-1185">Reference proteome</keyword>
<sequence length="333" mass="38211">MNKPLRANMGVRDPELRFGRATRWGEPPSHRPELGPCLIYVCADNGNGYGQFRYNGRNGYAHRYAWERAHGPIPDGLTVDHLCRVRRCVNVDHFELTDRLDNYLRGVAARDRCPNGHEYTPDNLYAKPGREGVRLCRKCREQTSRNGGLRRTQAYQGGKDRRAKFDIAERDRLVVEVVERRLTVREAAEQLGCAYKYMDKLVIREAKARGVAKRRGHRGPILCDGWTEGKTRVAVHERSNGACELCDERRAQDMHHRRNQSQSGKWHPANILHLCRLCHVKITADPKWAHEFGFTLWHGEEPTQTPVLYRHHLVMLDDVGGFADHPGMGQVTP</sequence>
<feature type="domain" description="HNH nuclease" evidence="1">
    <location>
        <begin position="55"/>
        <end position="103"/>
    </location>
</feature>
<evidence type="ECO:0000313" key="3">
    <source>
        <dbReference type="Proteomes" id="UP000271464"/>
    </source>
</evidence>
<proteinExistence type="predicted"/>
<dbReference type="SMART" id="SM00507">
    <property type="entry name" value="HNHc"/>
    <property type="match status" value="2"/>
</dbReference>
<evidence type="ECO:0000259" key="1">
    <source>
        <dbReference type="SMART" id="SM00507"/>
    </source>
</evidence>
<dbReference type="InterPro" id="IPR044925">
    <property type="entry name" value="His-Me_finger_sf"/>
</dbReference>
<organism evidence="2 3">
    <name type="scientific">Mycobacterium persicum</name>
    <dbReference type="NCBI Taxonomy" id="1487726"/>
    <lineage>
        <taxon>Bacteria</taxon>
        <taxon>Bacillati</taxon>
        <taxon>Actinomycetota</taxon>
        <taxon>Actinomycetes</taxon>
        <taxon>Mycobacteriales</taxon>
        <taxon>Mycobacteriaceae</taxon>
        <taxon>Mycobacterium</taxon>
    </lineage>
</organism>
<protein>
    <recommendedName>
        <fullName evidence="1">HNH nuclease domain-containing protein</fullName>
    </recommendedName>
</protein>
<dbReference type="SUPFAM" id="SSF54060">
    <property type="entry name" value="His-Me finger endonucleases"/>
    <property type="match status" value="1"/>
</dbReference>